<dbReference type="RefSeq" id="WP_141338459.1">
    <property type="nucleotide sequence ID" value="NZ_JBHMAX010000023.1"/>
</dbReference>
<feature type="coiled-coil region" evidence="1">
    <location>
        <begin position="145"/>
        <end position="172"/>
    </location>
</feature>
<proteinExistence type="predicted"/>
<reference evidence="2 3" key="1">
    <citation type="submission" date="2024-09" db="EMBL/GenBank/DDBJ databases">
        <authorList>
            <person name="Sun Q."/>
            <person name="Mori K."/>
        </authorList>
    </citation>
    <scope>NUCLEOTIDE SEQUENCE [LARGE SCALE GENOMIC DNA]</scope>
    <source>
        <strain evidence="2 3">JCM 12763</strain>
    </source>
</reference>
<protein>
    <submittedName>
        <fullName evidence="2">FMN-binding negative transcriptional regulator</fullName>
    </submittedName>
</protein>
<sequence length="229" mass="25367">MHVPDHFALPEDRLLALLAAPRAGNLVTVHADGPLATFVPFHLERDEEGTARLVTHLVANNPQLATPTTGPAMVLLDITDTYVSPRWYATNDVQPNVPTWDYVTIHAWGPLHVDRSPARALEVARRLSSRTGDGDVVDAVGEDKLAAMSRAIRAVEVRVDRLQGKAKMSQNRHPDDVRSVLAHVEEHGPSEVADYLREVSLPHAEERFATIRRLSRQHRVPAHRQGSAL</sequence>
<dbReference type="Proteomes" id="UP001589613">
    <property type="component" value="Unassembled WGS sequence"/>
</dbReference>
<dbReference type="PANTHER" id="PTHR35802:SF1">
    <property type="entry name" value="PROTEASE SYNTHASE AND SPORULATION PROTEIN PAI 2"/>
    <property type="match status" value="1"/>
</dbReference>
<dbReference type="InterPro" id="IPR012349">
    <property type="entry name" value="Split_barrel_FMN-bd"/>
</dbReference>
<accession>A0ABV5V5C2</accession>
<evidence type="ECO:0000313" key="2">
    <source>
        <dbReference type="EMBL" id="MFB9732927.1"/>
    </source>
</evidence>
<evidence type="ECO:0000313" key="3">
    <source>
        <dbReference type="Proteomes" id="UP001589613"/>
    </source>
</evidence>
<dbReference type="PANTHER" id="PTHR35802">
    <property type="entry name" value="PROTEASE SYNTHASE AND SPORULATION PROTEIN PAI 2"/>
    <property type="match status" value="1"/>
</dbReference>
<keyword evidence="3" id="KW-1185">Reference proteome</keyword>
<dbReference type="SUPFAM" id="SSF50475">
    <property type="entry name" value="FMN-binding split barrel"/>
    <property type="match status" value="1"/>
</dbReference>
<comment type="caution">
    <text evidence="2">The sequence shown here is derived from an EMBL/GenBank/DDBJ whole genome shotgun (WGS) entry which is preliminary data.</text>
</comment>
<dbReference type="Pfam" id="PF04299">
    <property type="entry name" value="FMN_bind_2"/>
    <property type="match status" value="1"/>
</dbReference>
<name>A0ABV5V5C2_9MICO</name>
<dbReference type="InterPro" id="IPR007396">
    <property type="entry name" value="TR_PAI2-type"/>
</dbReference>
<dbReference type="PIRSF" id="PIRSF010372">
    <property type="entry name" value="PaiB"/>
    <property type="match status" value="1"/>
</dbReference>
<keyword evidence="1" id="KW-0175">Coiled coil</keyword>
<evidence type="ECO:0000256" key="1">
    <source>
        <dbReference type="SAM" id="Coils"/>
    </source>
</evidence>
<gene>
    <name evidence="2" type="ORF">ACFFN0_12830</name>
</gene>
<organism evidence="2 3">
    <name type="scientific">Ornithinimicrobium kibberense</name>
    <dbReference type="NCBI Taxonomy" id="282060"/>
    <lineage>
        <taxon>Bacteria</taxon>
        <taxon>Bacillati</taxon>
        <taxon>Actinomycetota</taxon>
        <taxon>Actinomycetes</taxon>
        <taxon>Micrococcales</taxon>
        <taxon>Ornithinimicrobiaceae</taxon>
        <taxon>Ornithinimicrobium</taxon>
    </lineage>
</organism>
<dbReference type="EMBL" id="JBHMAX010000023">
    <property type="protein sequence ID" value="MFB9732927.1"/>
    <property type="molecule type" value="Genomic_DNA"/>
</dbReference>
<dbReference type="Gene3D" id="2.30.110.10">
    <property type="entry name" value="Electron Transport, Fmn-binding Protein, Chain A"/>
    <property type="match status" value="1"/>
</dbReference>